<dbReference type="VEuPathDB" id="FungiDB:yc1106_01667"/>
<keyword evidence="4" id="KW-1185">Reference proteome</keyword>
<dbReference type="GO" id="GO:0008081">
    <property type="term" value="F:phosphoric diester hydrolase activity"/>
    <property type="evidence" value="ECO:0007669"/>
    <property type="project" value="InterPro"/>
</dbReference>
<gene>
    <name evidence="3" type="ORF">yc1106_01667</name>
</gene>
<dbReference type="Pfam" id="PF00388">
    <property type="entry name" value="PI-PLC-X"/>
    <property type="match status" value="1"/>
</dbReference>
<evidence type="ECO:0000259" key="2">
    <source>
        <dbReference type="SMART" id="SM00148"/>
    </source>
</evidence>
<feature type="region of interest" description="Disordered" evidence="1">
    <location>
        <begin position="454"/>
        <end position="473"/>
    </location>
</feature>
<feature type="domain" description="Phosphatidylinositol-specific phospholipase C X" evidence="2">
    <location>
        <begin position="167"/>
        <end position="317"/>
    </location>
</feature>
<dbReference type="Gene3D" id="3.20.20.190">
    <property type="entry name" value="Phosphatidylinositol (PI) phosphodiesterase"/>
    <property type="match status" value="1"/>
</dbReference>
<organism evidence="3 4">
    <name type="scientific">Curvularia clavata</name>
    <dbReference type="NCBI Taxonomy" id="95742"/>
    <lineage>
        <taxon>Eukaryota</taxon>
        <taxon>Fungi</taxon>
        <taxon>Dikarya</taxon>
        <taxon>Ascomycota</taxon>
        <taxon>Pezizomycotina</taxon>
        <taxon>Dothideomycetes</taxon>
        <taxon>Pleosporomycetidae</taxon>
        <taxon>Pleosporales</taxon>
        <taxon>Pleosporineae</taxon>
        <taxon>Pleosporaceae</taxon>
        <taxon>Curvularia</taxon>
    </lineage>
</organism>
<dbReference type="InterPro" id="IPR051057">
    <property type="entry name" value="PI-PLC_domain"/>
</dbReference>
<reference evidence="3" key="1">
    <citation type="submission" date="2021-12" db="EMBL/GenBank/DDBJ databases">
        <title>Curvularia clavata genome.</title>
        <authorList>
            <person name="Cao Y."/>
        </authorList>
    </citation>
    <scope>NUCLEOTIDE SEQUENCE</scope>
    <source>
        <strain evidence="3">Yc1106</strain>
    </source>
</reference>
<dbReference type="CDD" id="cd08586">
    <property type="entry name" value="PI-PLCc_BcPLC_like"/>
    <property type="match status" value="1"/>
</dbReference>
<dbReference type="OrthoDB" id="1046782at2759"/>
<dbReference type="PANTHER" id="PTHR13593">
    <property type="match status" value="1"/>
</dbReference>
<dbReference type="EMBL" id="CP089274">
    <property type="protein sequence ID" value="USP74393.1"/>
    <property type="molecule type" value="Genomic_DNA"/>
</dbReference>
<dbReference type="InterPro" id="IPR017946">
    <property type="entry name" value="PLC-like_Pdiesterase_TIM-brl"/>
</dbReference>
<evidence type="ECO:0000256" key="1">
    <source>
        <dbReference type="SAM" id="MobiDB-lite"/>
    </source>
</evidence>
<dbReference type="GO" id="GO:0006629">
    <property type="term" value="P:lipid metabolic process"/>
    <property type="evidence" value="ECO:0007669"/>
    <property type="project" value="InterPro"/>
</dbReference>
<dbReference type="SMART" id="SM00148">
    <property type="entry name" value="PLCXc"/>
    <property type="match status" value="1"/>
</dbReference>
<sequence length="520" mass="56997">MSSPLTVRNLTSTAICLQRVERFEDPNTLQSKAHGYFFNSRNTTSAVPTSPELSEHAQRFNNQDLEVTLQPFESYTLSFPTPAQSSNAATLSSPMLRITIQVAGTERHRIDTNPSYTQKSTQAFTALCVNPSATYKAIFHPSKPIPHLAIHNHHSPSYSSWMAALPDNLPLSAISIPGTHNSHTHYRALPSVRCQVHDIKTQLENGIRFLDIRVQPTHATDLSKKDLYLVHGAFPISLSGPKYLEPILQTCYDFLSTNPSETVLISLKREGVGSATDEHLAQLLEKHYITPNPSLWYTQNSIPYLHSVRGKLVLIRRYTTSTSPSPEKAGLDATAWPHNAHHALFPSPSPSISPLTPTFCLQDYCEVLVPTLIPTKLQHCNDHLVRSARALHPIPGLTTDAANPVPPGPLYLNFLSGSNFWKKACWPSAIAKVVNRGMEMWLCSGHHLEEAVAGRTRDPGESQGGGEGDVGLVKRVGSGDGSTGVVIMDCVGENGDWDLVRLVVGMNMGVLSKCHSSTDC</sequence>
<protein>
    <submittedName>
        <fullName evidence="3">1-phosphatidylinositol phosphodiesterase</fullName>
    </submittedName>
</protein>
<dbReference type="SUPFAM" id="SSF51695">
    <property type="entry name" value="PLC-like phosphodiesterases"/>
    <property type="match status" value="1"/>
</dbReference>
<proteinExistence type="predicted"/>
<evidence type="ECO:0000313" key="4">
    <source>
        <dbReference type="Proteomes" id="UP001056012"/>
    </source>
</evidence>
<dbReference type="InterPro" id="IPR000909">
    <property type="entry name" value="PLipase_C_PInositol-sp_X_dom"/>
</dbReference>
<evidence type="ECO:0000313" key="3">
    <source>
        <dbReference type="EMBL" id="USP74393.1"/>
    </source>
</evidence>
<dbReference type="PROSITE" id="PS50007">
    <property type="entry name" value="PIPLC_X_DOMAIN"/>
    <property type="match status" value="1"/>
</dbReference>
<dbReference type="Proteomes" id="UP001056012">
    <property type="component" value="Chromosome 1"/>
</dbReference>
<accession>A0A9Q9DNU9</accession>
<dbReference type="PANTHER" id="PTHR13593:SF113">
    <property type="entry name" value="SI:DKEY-266F7.9"/>
    <property type="match status" value="1"/>
</dbReference>
<dbReference type="AlphaFoldDB" id="A0A9Q9DNU9"/>
<name>A0A9Q9DNU9_CURCL</name>